<dbReference type="Proteomes" id="UP001163324">
    <property type="component" value="Chromosome 3"/>
</dbReference>
<evidence type="ECO:0000313" key="2">
    <source>
        <dbReference type="Proteomes" id="UP001163324"/>
    </source>
</evidence>
<reference evidence="1" key="1">
    <citation type="submission" date="2022-10" db="EMBL/GenBank/DDBJ databases">
        <title>Complete Genome of Trichothecium roseum strain YXFP-22015, a Plant Pathogen Isolated from Citrus.</title>
        <authorList>
            <person name="Wang Y."/>
            <person name="Zhu L."/>
        </authorList>
    </citation>
    <scope>NUCLEOTIDE SEQUENCE</scope>
    <source>
        <strain evidence="1">YXFP-22015</strain>
    </source>
</reference>
<proteinExistence type="predicted"/>
<evidence type="ECO:0000313" key="1">
    <source>
        <dbReference type="EMBL" id="KAI9902199.1"/>
    </source>
</evidence>
<comment type="caution">
    <text evidence="1">The sequence shown here is derived from an EMBL/GenBank/DDBJ whole genome shotgun (WGS) entry which is preliminary data.</text>
</comment>
<protein>
    <submittedName>
        <fullName evidence="1">Uncharacterized protein</fullName>
    </submittedName>
</protein>
<gene>
    <name evidence="1" type="ORF">N3K66_004016</name>
</gene>
<name>A0ACC0V743_9HYPO</name>
<sequence length="430" mass="46094">MTKLFFALLPAAALAAPQGTRTLDAAAPPATYTANPAIGPGGSTFKDSAHFRVYGSDGSDADEALSFLEAAHECFITTLNYRSSGLSYNTPESDETGPWTKTNVYSVSVLEGAAGVMHSDAETGMAWLEVQQDYLAVPGVTVHEFGHGVHYHQRAWVDQGRTGAWWETFANWFAETVRTSDLCAAAREANGVQTGATEIELAKVIGDSFQTLVDGSVDTGNYYQAWPFLTYLTSNPDDFAGLGKDTLRQMQLQYEEGSNETPFHTLGRVSTDASVGRIVGRYWAHMAYVDIGHPLAQEAFFAQRDGINFANVDANGSEGSYKVKSERQPRYMGANIIPLQASAGTVSVKVEADATYTGTLAVSAGSGGETRYVDVVDGAAEVEVKDGEEVSLVVANTPEELILYDAFDLPAEVTKGLDYSFTLTGATVSN</sequence>
<dbReference type="EMBL" id="CM047942">
    <property type="protein sequence ID" value="KAI9902199.1"/>
    <property type="molecule type" value="Genomic_DNA"/>
</dbReference>
<keyword evidence="2" id="KW-1185">Reference proteome</keyword>
<organism evidence="1 2">
    <name type="scientific">Trichothecium roseum</name>
    <dbReference type="NCBI Taxonomy" id="47278"/>
    <lineage>
        <taxon>Eukaryota</taxon>
        <taxon>Fungi</taxon>
        <taxon>Dikarya</taxon>
        <taxon>Ascomycota</taxon>
        <taxon>Pezizomycotina</taxon>
        <taxon>Sordariomycetes</taxon>
        <taxon>Hypocreomycetidae</taxon>
        <taxon>Hypocreales</taxon>
        <taxon>Hypocreales incertae sedis</taxon>
        <taxon>Trichothecium</taxon>
    </lineage>
</organism>
<accession>A0ACC0V743</accession>